<organism evidence="7 8">
    <name type="scientific">Hydrogenimonas thermophila</name>
    <dbReference type="NCBI Taxonomy" id="223786"/>
    <lineage>
        <taxon>Bacteria</taxon>
        <taxon>Pseudomonadati</taxon>
        <taxon>Campylobacterota</taxon>
        <taxon>Epsilonproteobacteria</taxon>
        <taxon>Campylobacterales</taxon>
        <taxon>Hydrogenimonadaceae</taxon>
        <taxon>Hydrogenimonas</taxon>
    </lineage>
</organism>
<feature type="transmembrane region" description="Helical" evidence="5">
    <location>
        <begin position="65"/>
        <end position="89"/>
    </location>
</feature>
<gene>
    <name evidence="7" type="ORF">SAMN05216234_1852</name>
</gene>
<feature type="transmembrane region" description="Helical" evidence="5">
    <location>
        <begin position="249"/>
        <end position="268"/>
    </location>
</feature>
<dbReference type="AlphaFoldDB" id="A0A1I5V335"/>
<evidence type="ECO:0000256" key="5">
    <source>
        <dbReference type="SAM" id="Phobius"/>
    </source>
</evidence>
<feature type="domain" description="EamA" evidence="6">
    <location>
        <begin position="6"/>
        <end position="136"/>
    </location>
</feature>
<dbReference type="STRING" id="223786.SAMN05216234_1852"/>
<sequence>MHSIDRGVIFMLGSALISAMNGAIAKILGEELSAMEIVFFRNMIGVLLILIALRHTPPSLPGGKLHLLLLRGFFGFSAMILFFYTITTIPLGEAITLNKTSPLFVAILAFLLMNERLNIYAIMAIFIGFGGVVFITQPAEFSMSYDHFLGLLGGFLAACAYATIKKIRDIYDARIIVLSFVGLGTLLPLLLFLAAPFVNAPDSLAFLFPEFKFPESKTTWALIGFMALISTVSQWLLTKAYSLGRAGVIGVVSYTNIPFAIGFGIMLGDPFPGLFTWIGIGMIILAGLLLKKG</sequence>
<dbReference type="Proteomes" id="UP000199227">
    <property type="component" value="Unassembled WGS sequence"/>
</dbReference>
<feature type="transmembrane region" description="Helical" evidence="5">
    <location>
        <begin position="35"/>
        <end position="53"/>
    </location>
</feature>
<comment type="subcellular location">
    <subcellularLocation>
        <location evidence="1">Membrane</location>
        <topology evidence="1">Multi-pass membrane protein</topology>
    </subcellularLocation>
</comment>
<keyword evidence="3 5" id="KW-1133">Transmembrane helix</keyword>
<protein>
    <submittedName>
        <fullName evidence="7">EamA-like transporter family protein</fullName>
    </submittedName>
</protein>
<evidence type="ECO:0000256" key="3">
    <source>
        <dbReference type="ARBA" id="ARBA00022989"/>
    </source>
</evidence>
<evidence type="ECO:0000259" key="6">
    <source>
        <dbReference type="Pfam" id="PF00892"/>
    </source>
</evidence>
<feature type="transmembrane region" description="Helical" evidence="5">
    <location>
        <begin position="119"/>
        <end position="139"/>
    </location>
</feature>
<feature type="transmembrane region" description="Helical" evidence="5">
    <location>
        <begin position="274"/>
        <end position="290"/>
    </location>
</feature>
<feature type="transmembrane region" description="Helical" evidence="5">
    <location>
        <begin position="95"/>
        <end position="112"/>
    </location>
</feature>
<evidence type="ECO:0000313" key="8">
    <source>
        <dbReference type="Proteomes" id="UP000199227"/>
    </source>
</evidence>
<proteinExistence type="predicted"/>
<evidence type="ECO:0000256" key="1">
    <source>
        <dbReference type="ARBA" id="ARBA00004141"/>
    </source>
</evidence>
<dbReference type="PANTHER" id="PTHR22911:SF6">
    <property type="entry name" value="SOLUTE CARRIER FAMILY 35 MEMBER G1"/>
    <property type="match status" value="1"/>
</dbReference>
<reference evidence="7 8" key="1">
    <citation type="submission" date="2016-10" db="EMBL/GenBank/DDBJ databases">
        <authorList>
            <person name="de Groot N.N."/>
        </authorList>
    </citation>
    <scope>NUCLEOTIDE SEQUENCE [LARGE SCALE GENOMIC DNA]</scope>
    <source>
        <strain evidence="7 8">EP1-55-1</strain>
    </source>
</reference>
<name>A0A1I5V335_9BACT</name>
<evidence type="ECO:0000313" key="7">
    <source>
        <dbReference type="EMBL" id="SFQ01923.1"/>
    </source>
</evidence>
<feature type="transmembrane region" description="Helical" evidence="5">
    <location>
        <begin position="145"/>
        <end position="164"/>
    </location>
</feature>
<dbReference type="PANTHER" id="PTHR22911">
    <property type="entry name" value="ACYL-MALONYL CONDENSING ENZYME-RELATED"/>
    <property type="match status" value="1"/>
</dbReference>
<evidence type="ECO:0000256" key="2">
    <source>
        <dbReference type="ARBA" id="ARBA00022692"/>
    </source>
</evidence>
<dbReference type="RefSeq" id="WP_092914354.1">
    <property type="nucleotide sequence ID" value="NZ_FOXB01000085.1"/>
</dbReference>
<dbReference type="InterPro" id="IPR037185">
    <property type="entry name" value="EmrE-like"/>
</dbReference>
<dbReference type="SUPFAM" id="SSF103481">
    <property type="entry name" value="Multidrug resistance efflux transporter EmrE"/>
    <property type="match status" value="2"/>
</dbReference>
<keyword evidence="2 5" id="KW-0812">Transmembrane</keyword>
<keyword evidence="4 5" id="KW-0472">Membrane</keyword>
<feature type="domain" description="EamA" evidence="6">
    <location>
        <begin position="149"/>
        <end position="289"/>
    </location>
</feature>
<dbReference type="Pfam" id="PF00892">
    <property type="entry name" value="EamA"/>
    <property type="match status" value="2"/>
</dbReference>
<dbReference type="OrthoDB" id="5338756at2"/>
<feature type="transmembrane region" description="Helical" evidence="5">
    <location>
        <begin position="176"/>
        <end position="198"/>
    </location>
</feature>
<feature type="transmembrane region" description="Helical" evidence="5">
    <location>
        <begin position="218"/>
        <end position="237"/>
    </location>
</feature>
<evidence type="ECO:0000256" key="4">
    <source>
        <dbReference type="ARBA" id="ARBA00023136"/>
    </source>
</evidence>
<dbReference type="InterPro" id="IPR000620">
    <property type="entry name" value="EamA_dom"/>
</dbReference>
<dbReference type="EMBL" id="FOXB01000085">
    <property type="protein sequence ID" value="SFQ01923.1"/>
    <property type="molecule type" value="Genomic_DNA"/>
</dbReference>
<dbReference type="GO" id="GO:0016020">
    <property type="term" value="C:membrane"/>
    <property type="evidence" value="ECO:0007669"/>
    <property type="project" value="UniProtKB-SubCell"/>
</dbReference>
<accession>A0A1I5V335</accession>
<keyword evidence="8" id="KW-1185">Reference proteome</keyword>